<dbReference type="Proteomes" id="UP000432350">
    <property type="component" value="Unassembled WGS sequence"/>
</dbReference>
<feature type="transmembrane region" description="Helical" evidence="1">
    <location>
        <begin position="91"/>
        <end position="108"/>
    </location>
</feature>
<dbReference type="AlphaFoldDB" id="A0A2X2J1A1"/>
<protein>
    <submittedName>
        <fullName evidence="2">Protein of uncharacterized function (DUF962)</fullName>
    </submittedName>
</protein>
<dbReference type="RefSeq" id="WP_046675834.1">
    <property type="nucleotide sequence ID" value="NZ_CP068086.1"/>
</dbReference>
<feature type="transmembrane region" description="Helical" evidence="1">
    <location>
        <begin position="34"/>
        <end position="55"/>
    </location>
</feature>
<sequence length="175" mass="20400">MKQKKKVQEVEPLRPVDKYFAELDANFQDPTNRLIQAIFLPLLFFGIMGCIWMIPFPQFEFLVKLNWHTFLNWGSFFIAIVIYYYLKLSATLSYAILFSIGGMSFFIVQLEYAQKNGGPAVIWVCLGIALLSIVALFIGKGKEKKKITGQQFLQFLLVGPIWLWHFVFKKLKLRY</sequence>
<evidence type="ECO:0000313" key="3">
    <source>
        <dbReference type="EMBL" id="VXD01556.1"/>
    </source>
</evidence>
<evidence type="ECO:0000256" key="1">
    <source>
        <dbReference type="SAM" id="Phobius"/>
    </source>
</evidence>
<dbReference type="EMBL" id="UAUU01000008">
    <property type="protein sequence ID" value="SPZ85323.1"/>
    <property type="molecule type" value="Genomic_DNA"/>
</dbReference>
<gene>
    <name evidence="2" type="ORF">NCTC11343_01884</name>
    <name evidence="3" type="ORF">SPHINGO8BC_51730</name>
</gene>
<dbReference type="Proteomes" id="UP000251241">
    <property type="component" value="Unassembled WGS sequence"/>
</dbReference>
<proteinExistence type="predicted"/>
<organism evidence="2 4">
    <name type="scientific">Sphingobacterium multivorum</name>
    <dbReference type="NCBI Taxonomy" id="28454"/>
    <lineage>
        <taxon>Bacteria</taxon>
        <taxon>Pseudomonadati</taxon>
        <taxon>Bacteroidota</taxon>
        <taxon>Sphingobacteriia</taxon>
        <taxon>Sphingobacteriales</taxon>
        <taxon>Sphingobacteriaceae</taxon>
        <taxon>Sphingobacterium</taxon>
    </lineage>
</organism>
<name>A0A2X2J1A1_SPHMU</name>
<evidence type="ECO:0000313" key="4">
    <source>
        <dbReference type="Proteomes" id="UP000251241"/>
    </source>
</evidence>
<feature type="transmembrane region" description="Helical" evidence="1">
    <location>
        <begin position="67"/>
        <end position="86"/>
    </location>
</feature>
<keyword evidence="1" id="KW-0812">Transmembrane</keyword>
<keyword evidence="1" id="KW-1133">Transmembrane helix</keyword>
<evidence type="ECO:0000313" key="2">
    <source>
        <dbReference type="EMBL" id="SPZ85323.1"/>
    </source>
</evidence>
<accession>A0A654DAL6</accession>
<reference evidence="2 4" key="1">
    <citation type="submission" date="2018-06" db="EMBL/GenBank/DDBJ databases">
        <authorList>
            <consortium name="Pathogen Informatics"/>
            <person name="Doyle S."/>
        </authorList>
    </citation>
    <scope>NUCLEOTIDE SEQUENCE [LARGE SCALE GENOMIC DNA]</scope>
    <source>
        <strain evidence="2 4">NCTC11343</strain>
    </source>
</reference>
<evidence type="ECO:0000313" key="5">
    <source>
        <dbReference type="Proteomes" id="UP000432350"/>
    </source>
</evidence>
<feature type="transmembrane region" description="Helical" evidence="1">
    <location>
        <begin position="120"/>
        <end position="139"/>
    </location>
</feature>
<accession>A0A2X2J1A1</accession>
<dbReference type="EMBL" id="CABWMV010000024">
    <property type="protein sequence ID" value="VXD01556.1"/>
    <property type="molecule type" value="Genomic_DNA"/>
</dbReference>
<reference evidence="3 5" key="2">
    <citation type="submission" date="2019-10" db="EMBL/GenBank/DDBJ databases">
        <authorList>
            <person name="Karimi E."/>
        </authorList>
    </citation>
    <scope>NUCLEOTIDE SEQUENCE [LARGE SCALE GENOMIC DNA]</scope>
    <source>
        <strain evidence="3 5">Sphingobacterium sp. 8BC</strain>
    </source>
</reference>
<keyword evidence="1" id="KW-0472">Membrane</keyword>
<dbReference type="GeneID" id="97181307"/>
<feature type="transmembrane region" description="Helical" evidence="1">
    <location>
        <begin position="151"/>
        <end position="168"/>
    </location>
</feature>